<reference evidence="3 4" key="1">
    <citation type="submission" date="2017-09" db="EMBL/GenBank/DDBJ databases">
        <authorList>
            <person name="Varghese N."/>
            <person name="Submissions S."/>
        </authorList>
    </citation>
    <scope>NUCLEOTIDE SEQUENCE [LARGE SCALE GENOMIC DNA]</scope>
    <source>
        <strain evidence="3 4">OK806</strain>
    </source>
</reference>
<keyword evidence="4" id="KW-1185">Reference proteome</keyword>
<dbReference type="InterPro" id="IPR036663">
    <property type="entry name" value="Fumarylacetoacetase_C_sf"/>
</dbReference>
<dbReference type="Gene3D" id="3.90.850.10">
    <property type="entry name" value="Fumarylacetoacetase-like, C-terminal domain"/>
    <property type="match status" value="1"/>
</dbReference>
<dbReference type="PANTHER" id="PTHR11820">
    <property type="entry name" value="ACYLPYRUVASE"/>
    <property type="match status" value="1"/>
</dbReference>
<organism evidence="3 4">
    <name type="scientific">Caballeronia arationis</name>
    <dbReference type="NCBI Taxonomy" id="1777142"/>
    <lineage>
        <taxon>Bacteria</taxon>
        <taxon>Pseudomonadati</taxon>
        <taxon>Pseudomonadota</taxon>
        <taxon>Betaproteobacteria</taxon>
        <taxon>Burkholderiales</taxon>
        <taxon>Burkholderiaceae</taxon>
        <taxon>Caballeronia</taxon>
    </lineage>
</organism>
<dbReference type="OrthoDB" id="8582489at2"/>
<name>A0A7Z7IFY9_9BURK</name>
<gene>
    <name evidence="3" type="ORF">SAMN05446927_7833</name>
</gene>
<evidence type="ECO:0000259" key="2">
    <source>
        <dbReference type="Pfam" id="PF01557"/>
    </source>
</evidence>
<dbReference type="RefSeq" id="WP_062635809.1">
    <property type="nucleotide sequence ID" value="NZ_FCOG02000017.1"/>
</dbReference>
<dbReference type="InterPro" id="IPR011234">
    <property type="entry name" value="Fumarylacetoacetase-like_C"/>
</dbReference>
<evidence type="ECO:0000256" key="1">
    <source>
        <dbReference type="ARBA" id="ARBA00022723"/>
    </source>
</evidence>
<keyword evidence="1" id="KW-0479">Metal-binding</keyword>
<feature type="domain" description="Fumarylacetoacetase-like C-terminal" evidence="2">
    <location>
        <begin position="78"/>
        <end position="279"/>
    </location>
</feature>
<dbReference type="Proteomes" id="UP000219522">
    <property type="component" value="Unassembled WGS sequence"/>
</dbReference>
<evidence type="ECO:0000313" key="4">
    <source>
        <dbReference type="Proteomes" id="UP000219522"/>
    </source>
</evidence>
<dbReference type="GO" id="GO:0018773">
    <property type="term" value="F:acetylpyruvate hydrolase activity"/>
    <property type="evidence" value="ECO:0007669"/>
    <property type="project" value="TreeGrafter"/>
</dbReference>
<proteinExistence type="predicted"/>
<dbReference type="SUPFAM" id="SSF56529">
    <property type="entry name" value="FAH"/>
    <property type="match status" value="1"/>
</dbReference>
<dbReference type="PANTHER" id="PTHR11820:SF7">
    <property type="entry name" value="ACYLPYRUVASE FAHD1, MITOCHONDRIAL"/>
    <property type="match status" value="1"/>
</dbReference>
<dbReference type="Pfam" id="PF01557">
    <property type="entry name" value="FAA_hydrolase"/>
    <property type="match status" value="1"/>
</dbReference>
<dbReference type="GO" id="GO:0046872">
    <property type="term" value="F:metal ion binding"/>
    <property type="evidence" value="ECO:0007669"/>
    <property type="project" value="UniProtKB-KW"/>
</dbReference>
<comment type="caution">
    <text evidence="3">The sequence shown here is derived from an EMBL/GenBank/DDBJ whole genome shotgun (WGS) entry which is preliminary data.</text>
</comment>
<accession>A0A7Z7IFY9</accession>
<evidence type="ECO:0000313" key="3">
    <source>
        <dbReference type="EMBL" id="SOE89167.1"/>
    </source>
</evidence>
<sequence>MKLASFNGGRIGVVIEDDIVDVSELVNVTPGTWPPVGMLHVIDRFASLRGKLDDFAQTAPRIRLADVRLETPVAWPNKVIAFPANYHAHVEEMKRGTGLISPFKADGQGFFLKANSSLSGPADPIVLPQIPNRQIHHECELAIIIGKGGREISRDDALTHVFGYACLIDVVVRGKEERVMRKSYDTFCPVGPYIVTADEVPDYDAIDLKLSVNGEVRQHASTRDLIVDIPEMIRMASAVMTLYPGDIIATGTPAGVGPINGGDKVVIEIAKVGSMSIDVVQSEGGGHPVWDKPLN</sequence>
<dbReference type="EMBL" id="OCSU01000003">
    <property type="protein sequence ID" value="SOE89167.1"/>
    <property type="molecule type" value="Genomic_DNA"/>
</dbReference>
<protein>
    <submittedName>
        <fullName evidence="3">2-keto-4-pentenoate hydratase/2-oxohepta-3-ene-1,7-dioic acid hydratase (Catechol pathway)</fullName>
    </submittedName>
</protein>
<dbReference type="AlphaFoldDB" id="A0A7Z7IFY9"/>